<gene>
    <name evidence="7" type="ORF">B0I32_121163</name>
</gene>
<evidence type="ECO:0000256" key="1">
    <source>
        <dbReference type="ARBA" id="ARBA00022908"/>
    </source>
</evidence>
<sequence>MRVRQQYGEDGARRVELLGEDGEPIEVVAGFLRFLAARDCSPNTLVSYAYDLRHLWRFFARDGLTWQEFAPRHSIALLEYLRSVPSRRPRQRMALTVVVDADGPATRLAPSTVNRVLAAVASFYEYVILAGMFDRLNPIEKRPDPALARVSERHRPFMGRASRQRPVRRAVKVKTVQRLPRPLSEAQVKALLEQLRGKRDRAIVLLMLQGGLRPGEVLGLHLEDIAYGRRRVVVRHRNDHPKGARSKSRTERVVDLHEPETLAAVSAYVMDERPADADSPLVFLIGGRGKRRLEAFSYDGLVKMFTRATTRAGIRTPWVTPHACRHTHATAMWEGGMRELALQKRLGHASPESTRIYTRVSDPAVVSEYNRALGGLAGAGLEDGRS</sequence>
<dbReference type="SUPFAM" id="SSF56349">
    <property type="entry name" value="DNA breaking-rejoining enzymes"/>
    <property type="match status" value="1"/>
</dbReference>
<dbReference type="PANTHER" id="PTHR30349:SF81">
    <property type="entry name" value="TYROSINE RECOMBINASE XERC"/>
    <property type="match status" value="1"/>
</dbReference>
<dbReference type="Pfam" id="PF00589">
    <property type="entry name" value="Phage_integrase"/>
    <property type="match status" value="1"/>
</dbReference>
<dbReference type="PROSITE" id="PS51898">
    <property type="entry name" value="TYR_RECOMBINASE"/>
    <property type="match status" value="1"/>
</dbReference>
<evidence type="ECO:0000256" key="2">
    <source>
        <dbReference type="ARBA" id="ARBA00023125"/>
    </source>
</evidence>
<keyword evidence="1" id="KW-0229">DNA integration</keyword>
<reference evidence="7 8" key="1">
    <citation type="submission" date="2018-03" db="EMBL/GenBank/DDBJ databases">
        <title>Genomic Encyclopedia of Type Strains, Phase III (KMG-III): the genomes of soil and plant-associated and newly described type strains.</title>
        <authorList>
            <person name="Whitman W."/>
        </authorList>
    </citation>
    <scope>NUCLEOTIDE SEQUENCE [LARGE SCALE GENOMIC DNA]</scope>
    <source>
        <strain evidence="7 8">CGMCC 4.7104</strain>
    </source>
</reference>
<dbReference type="Gene3D" id="1.10.150.130">
    <property type="match status" value="1"/>
</dbReference>
<dbReference type="InterPro" id="IPR050090">
    <property type="entry name" value="Tyrosine_recombinase_XerCD"/>
</dbReference>
<protein>
    <submittedName>
        <fullName evidence="7">Site-specific recombinase XerD</fullName>
    </submittedName>
</protein>
<dbReference type="Proteomes" id="UP000238312">
    <property type="component" value="Unassembled WGS sequence"/>
</dbReference>
<comment type="caution">
    <text evidence="7">The sequence shown here is derived from an EMBL/GenBank/DDBJ whole genome shotgun (WGS) entry which is preliminary data.</text>
</comment>
<name>A0A2T0MML4_9ACTN</name>
<keyword evidence="8" id="KW-1185">Reference proteome</keyword>
<dbReference type="GO" id="GO:0006310">
    <property type="term" value="P:DNA recombination"/>
    <property type="evidence" value="ECO:0007669"/>
    <property type="project" value="UniProtKB-KW"/>
</dbReference>
<dbReference type="GO" id="GO:0003677">
    <property type="term" value="F:DNA binding"/>
    <property type="evidence" value="ECO:0007669"/>
    <property type="project" value="UniProtKB-UniRule"/>
</dbReference>
<organism evidence="7 8">
    <name type="scientific">Nonomuraea fuscirosea</name>
    <dbReference type="NCBI Taxonomy" id="1291556"/>
    <lineage>
        <taxon>Bacteria</taxon>
        <taxon>Bacillati</taxon>
        <taxon>Actinomycetota</taxon>
        <taxon>Actinomycetes</taxon>
        <taxon>Streptosporangiales</taxon>
        <taxon>Streptosporangiaceae</taxon>
        <taxon>Nonomuraea</taxon>
    </lineage>
</organism>
<evidence type="ECO:0000313" key="7">
    <source>
        <dbReference type="EMBL" id="PRX59059.1"/>
    </source>
</evidence>
<dbReference type="InterPro" id="IPR011010">
    <property type="entry name" value="DNA_brk_join_enz"/>
</dbReference>
<evidence type="ECO:0000259" key="6">
    <source>
        <dbReference type="PROSITE" id="PS51900"/>
    </source>
</evidence>
<accession>A0A2T0MML4</accession>
<dbReference type="InterPro" id="IPR010998">
    <property type="entry name" value="Integrase_recombinase_N"/>
</dbReference>
<dbReference type="Pfam" id="PF02899">
    <property type="entry name" value="Phage_int_SAM_1"/>
    <property type="match status" value="1"/>
</dbReference>
<evidence type="ECO:0000256" key="4">
    <source>
        <dbReference type="PROSITE-ProRule" id="PRU01248"/>
    </source>
</evidence>
<dbReference type="PROSITE" id="PS51900">
    <property type="entry name" value="CB"/>
    <property type="match status" value="1"/>
</dbReference>
<dbReference type="AlphaFoldDB" id="A0A2T0MML4"/>
<dbReference type="Gene3D" id="1.10.443.10">
    <property type="entry name" value="Intergrase catalytic core"/>
    <property type="match status" value="1"/>
</dbReference>
<dbReference type="InterPro" id="IPR002104">
    <property type="entry name" value="Integrase_catalytic"/>
</dbReference>
<dbReference type="PANTHER" id="PTHR30349">
    <property type="entry name" value="PHAGE INTEGRASE-RELATED"/>
    <property type="match status" value="1"/>
</dbReference>
<feature type="domain" description="Core-binding (CB)" evidence="6">
    <location>
        <begin position="22"/>
        <end position="128"/>
    </location>
</feature>
<evidence type="ECO:0000256" key="3">
    <source>
        <dbReference type="ARBA" id="ARBA00023172"/>
    </source>
</evidence>
<dbReference type="InterPro" id="IPR013762">
    <property type="entry name" value="Integrase-like_cat_sf"/>
</dbReference>
<keyword evidence="2 4" id="KW-0238">DNA-binding</keyword>
<evidence type="ECO:0000259" key="5">
    <source>
        <dbReference type="PROSITE" id="PS51898"/>
    </source>
</evidence>
<dbReference type="InterPro" id="IPR004107">
    <property type="entry name" value="Integrase_SAM-like_N"/>
</dbReference>
<keyword evidence="3" id="KW-0233">DNA recombination</keyword>
<proteinExistence type="predicted"/>
<dbReference type="EMBL" id="PVNG01000021">
    <property type="protein sequence ID" value="PRX59059.1"/>
    <property type="molecule type" value="Genomic_DNA"/>
</dbReference>
<dbReference type="GO" id="GO:0015074">
    <property type="term" value="P:DNA integration"/>
    <property type="evidence" value="ECO:0007669"/>
    <property type="project" value="UniProtKB-KW"/>
</dbReference>
<feature type="domain" description="Tyr recombinase" evidence="5">
    <location>
        <begin position="178"/>
        <end position="370"/>
    </location>
</feature>
<evidence type="ECO:0000313" key="8">
    <source>
        <dbReference type="Proteomes" id="UP000238312"/>
    </source>
</evidence>
<dbReference type="InterPro" id="IPR044068">
    <property type="entry name" value="CB"/>
</dbReference>